<accession>A0ACB8QKM4</accession>
<evidence type="ECO:0000313" key="1">
    <source>
        <dbReference type="EMBL" id="KAI0032202.1"/>
    </source>
</evidence>
<name>A0ACB8QKM4_9AGAM</name>
<evidence type="ECO:0000313" key="2">
    <source>
        <dbReference type="Proteomes" id="UP000814128"/>
    </source>
</evidence>
<dbReference type="EMBL" id="MU273553">
    <property type="protein sequence ID" value="KAI0032202.1"/>
    <property type="molecule type" value="Genomic_DNA"/>
</dbReference>
<keyword evidence="2" id="KW-1185">Reference proteome</keyword>
<comment type="caution">
    <text evidence="1">The sequence shown here is derived from an EMBL/GenBank/DDBJ whole genome shotgun (WGS) entry which is preliminary data.</text>
</comment>
<protein>
    <submittedName>
        <fullName evidence="1">Uncharacterized protein</fullName>
    </submittedName>
</protein>
<gene>
    <name evidence="1" type="ORF">K488DRAFT_86070</name>
</gene>
<dbReference type="Proteomes" id="UP000814128">
    <property type="component" value="Unassembled WGS sequence"/>
</dbReference>
<organism evidence="1 2">
    <name type="scientific">Vararia minispora EC-137</name>
    <dbReference type="NCBI Taxonomy" id="1314806"/>
    <lineage>
        <taxon>Eukaryota</taxon>
        <taxon>Fungi</taxon>
        <taxon>Dikarya</taxon>
        <taxon>Basidiomycota</taxon>
        <taxon>Agaricomycotina</taxon>
        <taxon>Agaricomycetes</taxon>
        <taxon>Russulales</taxon>
        <taxon>Lachnocladiaceae</taxon>
        <taxon>Vararia</taxon>
    </lineage>
</organism>
<reference evidence="1" key="2">
    <citation type="journal article" date="2022" name="New Phytol.">
        <title>Evolutionary transition to the ectomycorrhizal habit in the genomes of a hyperdiverse lineage of mushroom-forming fungi.</title>
        <authorList>
            <person name="Looney B."/>
            <person name="Miyauchi S."/>
            <person name="Morin E."/>
            <person name="Drula E."/>
            <person name="Courty P.E."/>
            <person name="Kohler A."/>
            <person name="Kuo A."/>
            <person name="LaButti K."/>
            <person name="Pangilinan J."/>
            <person name="Lipzen A."/>
            <person name="Riley R."/>
            <person name="Andreopoulos W."/>
            <person name="He G."/>
            <person name="Johnson J."/>
            <person name="Nolan M."/>
            <person name="Tritt A."/>
            <person name="Barry K.W."/>
            <person name="Grigoriev I.V."/>
            <person name="Nagy L.G."/>
            <person name="Hibbett D."/>
            <person name="Henrissat B."/>
            <person name="Matheny P.B."/>
            <person name="Labbe J."/>
            <person name="Martin F.M."/>
        </authorList>
    </citation>
    <scope>NUCLEOTIDE SEQUENCE</scope>
    <source>
        <strain evidence="1">EC-137</strain>
    </source>
</reference>
<proteinExistence type="predicted"/>
<sequence length="335" mass="36494">MGVLLGGLLEAWLVGPIYGANVILFGMTFYMLTLRGIRGTSRVLLLVVGLLGITTTAQAFTLLADLITGFVRMPSAREYFSNEGRAAKFVTLMFYIINSEICDLTWRVYVLWERNNCILIPFLVMDAATFAAGCAGIVNLQRAGIFAGYDVHSWTTVTWGCSVAVQFAGTFFIAWRAWSTPTVVSDKQVRTRWSTRAWALLWVAVDSGGLFSVSTLLLLALAFTKPMAFDVMTSALGQIAAFVSYSIALRECWKAEHEREKQYATSLLAERYDMQRARPGSRGRDVPALPMVVAIQTSRLERADGVGGSPGLSLSFSKGGPDADSVVGGDSFTSA</sequence>
<reference evidence="1" key="1">
    <citation type="submission" date="2021-02" db="EMBL/GenBank/DDBJ databases">
        <authorList>
            <consortium name="DOE Joint Genome Institute"/>
            <person name="Ahrendt S."/>
            <person name="Looney B.P."/>
            <person name="Miyauchi S."/>
            <person name="Morin E."/>
            <person name="Drula E."/>
            <person name="Courty P.E."/>
            <person name="Chicoki N."/>
            <person name="Fauchery L."/>
            <person name="Kohler A."/>
            <person name="Kuo A."/>
            <person name="Labutti K."/>
            <person name="Pangilinan J."/>
            <person name="Lipzen A."/>
            <person name="Riley R."/>
            <person name="Andreopoulos W."/>
            <person name="He G."/>
            <person name="Johnson J."/>
            <person name="Barry K.W."/>
            <person name="Grigoriev I.V."/>
            <person name="Nagy L."/>
            <person name="Hibbett D."/>
            <person name="Henrissat B."/>
            <person name="Matheny P.B."/>
            <person name="Labbe J."/>
            <person name="Martin F."/>
        </authorList>
    </citation>
    <scope>NUCLEOTIDE SEQUENCE</scope>
    <source>
        <strain evidence="1">EC-137</strain>
    </source>
</reference>